<evidence type="ECO:0000256" key="1">
    <source>
        <dbReference type="PROSITE-ProRule" id="PRU00047"/>
    </source>
</evidence>
<dbReference type="EMBL" id="GL732994">
    <property type="protein sequence ID" value="EFX63684.1"/>
    <property type="molecule type" value="Genomic_DNA"/>
</dbReference>
<dbReference type="GO" id="GO:0003676">
    <property type="term" value="F:nucleic acid binding"/>
    <property type="evidence" value="ECO:0007669"/>
    <property type="project" value="InterPro"/>
</dbReference>
<dbReference type="Proteomes" id="UP000000305">
    <property type="component" value="Unassembled WGS sequence"/>
</dbReference>
<dbReference type="GO" id="GO:0006508">
    <property type="term" value="P:proteolysis"/>
    <property type="evidence" value="ECO:0007669"/>
    <property type="project" value="InterPro"/>
</dbReference>
<dbReference type="PhylomeDB" id="E9HX46"/>
<organism evidence="4 5">
    <name type="scientific">Daphnia pulex</name>
    <name type="common">Water flea</name>
    <dbReference type="NCBI Taxonomy" id="6669"/>
    <lineage>
        <taxon>Eukaryota</taxon>
        <taxon>Metazoa</taxon>
        <taxon>Ecdysozoa</taxon>
        <taxon>Arthropoda</taxon>
        <taxon>Crustacea</taxon>
        <taxon>Branchiopoda</taxon>
        <taxon>Diplostraca</taxon>
        <taxon>Cladocera</taxon>
        <taxon>Anomopoda</taxon>
        <taxon>Daphniidae</taxon>
        <taxon>Daphnia</taxon>
    </lineage>
</organism>
<feature type="region of interest" description="Disordered" evidence="2">
    <location>
        <begin position="124"/>
        <end position="143"/>
    </location>
</feature>
<evidence type="ECO:0000313" key="4">
    <source>
        <dbReference type="EMBL" id="EFX63684.1"/>
    </source>
</evidence>
<dbReference type="InterPro" id="IPR001969">
    <property type="entry name" value="Aspartic_peptidase_AS"/>
</dbReference>
<feature type="compositionally biased region" description="Basic and acidic residues" evidence="2">
    <location>
        <begin position="78"/>
        <end position="90"/>
    </location>
</feature>
<dbReference type="STRING" id="6669.E9HX46"/>
<evidence type="ECO:0000256" key="2">
    <source>
        <dbReference type="SAM" id="MobiDB-lite"/>
    </source>
</evidence>
<feature type="domain" description="CCHC-type" evidence="3">
    <location>
        <begin position="101"/>
        <end position="115"/>
    </location>
</feature>
<dbReference type="SUPFAM" id="SSF50630">
    <property type="entry name" value="Acid proteases"/>
    <property type="match status" value="1"/>
</dbReference>
<evidence type="ECO:0000313" key="5">
    <source>
        <dbReference type="Proteomes" id="UP000000305"/>
    </source>
</evidence>
<dbReference type="CDD" id="cd00303">
    <property type="entry name" value="retropepsin_like"/>
    <property type="match status" value="1"/>
</dbReference>
<protein>
    <recommendedName>
        <fullName evidence="3">CCHC-type domain-containing protein</fullName>
    </recommendedName>
</protein>
<dbReference type="InterPro" id="IPR028816">
    <property type="entry name" value="Caprin"/>
</dbReference>
<dbReference type="PROSITE" id="PS00141">
    <property type="entry name" value="ASP_PROTEASE"/>
    <property type="match status" value="1"/>
</dbReference>
<dbReference type="GO" id="GO:0008270">
    <property type="term" value="F:zinc ion binding"/>
    <property type="evidence" value="ECO:0007669"/>
    <property type="project" value="UniProtKB-KW"/>
</dbReference>
<dbReference type="AlphaFoldDB" id="E9HX46"/>
<dbReference type="InterPro" id="IPR001878">
    <property type="entry name" value="Znf_CCHC"/>
</dbReference>
<dbReference type="HOGENOM" id="CLU_529564_0_0_1"/>
<keyword evidence="1" id="KW-0479">Metal-binding</keyword>
<feature type="region of interest" description="Disordered" evidence="2">
    <location>
        <begin position="61"/>
        <end position="90"/>
    </location>
</feature>
<dbReference type="OrthoDB" id="7695795at2759"/>
<feature type="non-terminal residue" evidence="4">
    <location>
        <position position="515"/>
    </location>
</feature>
<dbReference type="Pfam" id="PF13975">
    <property type="entry name" value="gag-asp_proteas"/>
    <property type="match status" value="1"/>
</dbReference>
<keyword evidence="1" id="KW-0863">Zinc-finger</keyword>
<dbReference type="PANTHER" id="PTHR22922:SF19">
    <property type="entry name" value="CAPRIN HOMOLOG"/>
    <property type="match status" value="1"/>
</dbReference>
<dbReference type="InterPro" id="IPR021109">
    <property type="entry name" value="Peptidase_aspartic_dom_sf"/>
</dbReference>
<dbReference type="GO" id="GO:0004190">
    <property type="term" value="F:aspartic-type endopeptidase activity"/>
    <property type="evidence" value="ECO:0007669"/>
    <property type="project" value="InterPro"/>
</dbReference>
<name>E9HX46_DAPPU</name>
<reference evidence="4 5" key="1">
    <citation type="journal article" date="2011" name="Science">
        <title>The ecoresponsive genome of Daphnia pulex.</title>
        <authorList>
            <person name="Colbourne J.K."/>
            <person name="Pfrender M.E."/>
            <person name="Gilbert D."/>
            <person name="Thomas W.K."/>
            <person name="Tucker A."/>
            <person name="Oakley T.H."/>
            <person name="Tokishita S."/>
            <person name="Aerts A."/>
            <person name="Arnold G.J."/>
            <person name="Basu M.K."/>
            <person name="Bauer D.J."/>
            <person name="Caceres C.E."/>
            <person name="Carmel L."/>
            <person name="Casola C."/>
            <person name="Choi J.H."/>
            <person name="Detter J.C."/>
            <person name="Dong Q."/>
            <person name="Dusheyko S."/>
            <person name="Eads B.D."/>
            <person name="Frohlich T."/>
            <person name="Geiler-Samerotte K.A."/>
            <person name="Gerlach D."/>
            <person name="Hatcher P."/>
            <person name="Jogdeo S."/>
            <person name="Krijgsveld J."/>
            <person name="Kriventseva E.V."/>
            <person name="Kultz D."/>
            <person name="Laforsch C."/>
            <person name="Lindquist E."/>
            <person name="Lopez J."/>
            <person name="Manak J.R."/>
            <person name="Muller J."/>
            <person name="Pangilinan J."/>
            <person name="Patwardhan R.P."/>
            <person name="Pitluck S."/>
            <person name="Pritham E.J."/>
            <person name="Rechtsteiner A."/>
            <person name="Rho M."/>
            <person name="Rogozin I.B."/>
            <person name="Sakarya O."/>
            <person name="Salamov A."/>
            <person name="Schaack S."/>
            <person name="Shapiro H."/>
            <person name="Shiga Y."/>
            <person name="Skalitzky C."/>
            <person name="Smith Z."/>
            <person name="Souvorov A."/>
            <person name="Sung W."/>
            <person name="Tang Z."/>
            <person name="Tsuchiya D."/>
            <person name="Tu H."/>
            <person name="Vos H."/>
            <person name="Wang M."/>
            <person name="Wolf Y.I."/>
            <person name="Yamagata H."/>
            <person name="Yamada T."/>
            <person name="Ye Y."/>
            <person name="Shaw J.R."/>
            <person name="Andrews J."/>
            <person name="Crease T.J."/>
            <person name="Tang H."/>
            <person name="Lucas S.M."/>
            <person name="Robertson H.M."/>
            <person name="Bork P."/>
            <person name="Koonin E.V."/>
            <person name="Zdobnov E.M."/>
            <person name="Grigoriev I.V."/>
            <person name="Lynch M."/>
            <person name="Boore J.L."/>
        </authorList>
    </citation>
    <scope>NUCLEOTIDE SEQUENCE [LARGE SCALE GENOMIC DNA]</scope>
</reference>
<dbReference type="Gene3D" id="2.40.70.10">
    <property type="entry name" value="Acid Proteases"/>
    <property type="match status" value="1"/>
</dbReference>
<dbReference type="KEGG" id="dpx:DAPPUDRAFT_118956"/>
<evidence type="ECO:0000259" key="3">
    <source>
        <dbReference type="PROSITE" id="PS50158"/>
    </source>
</evidence>
<gene>
    <name evidence="4" type="ORF">DAPPUDRAFT_118956</name>
</gene>
<dbReference type="InParanoid" id="E9HX46"/>
<dbReference type="PROSITE" id="PS50158">
    <property type="entry name" value="ZF_CCHC"/>
    <property type="match status" value="1"/>
</dbReference>
<keyword evidence="5" id="KW-1185">Reference proteome</keyword>
<sequence>MYLDGAARKWYLCSTLPTEWRDLPVRPGVGLNAPDLPAVTGVRTLFLKEFQQQNYRLFQETRLRNRVQDSSNPPPKRPGNEKTVTRGESERIYRTNDGVLKCYCCNGTGHMARNCWDNPQSARFRQRPYPGPPNPQRGALGHPAPINIVSQLAEPSANSSTHDVLKEQPILKLDYSKLIREEVTCGTRQVMAVVDTGAALTVISPELLKESQFVMRPWDGPRVVMANGEQATLMEAATILVNNKMGTATGEAVVFGMDGIDLILGNDFLKQYGKPARRAGRPDRYLALLLPYTICVLAFLGPVKVDTLLVRDTAIFNEKPGVTFGESFWTVITDLDIRPAEAVVQTLKVRLKEYSEMAVKCRKTGNQQGASAAKKLEVKCRWFERELNQSEHRLATFRDAIGSPSKQRRAVIDGGGSALKWIFGVATQADLAGLNKKINGLTRRENEIVHLMDQQATVVNESLWEIRTNTKLIQELEGQTAELTKNYNNLLGRMAERQAYMIEYFDFFINLDTAF</sequence>
<keyword evidence="1" id="KW-0862">Zinc</keyword>
<dbReference type="PANTHER" id="PTHR22922">
    <property type="entry name" value="GPI-ANCHORED PROTEIN P137"/>
    <property type="match status" value="1"/>
</dbReference>
<proteinExistence type="predicted"/>
<accession>E9HX46</accession>